<keyword evidence="5" id="KW-1133">Transmembrane helix</keyword>
<keyword evidence="2" id="KW-0547">Nucleotide-binding</keyword>
<keyword evidence="5" id="KW-0812">Transmembrane</keyword>
<dbReference type="Pfam" id="PF07714">
    <property type="entry name" value="PK_Tyr_Ser-Thr"/>
    <property type="match status" value="1"/>
</dbReference>
<evidence type="ECO:0000256" key="6">
    <source>
        <dbReference type="SAM" id="SignalP"/>
    </source>
</evidence>
<dbReference type="InterPro" id="IPR001245">
    <property type="entry name" value="Ser-Thr/Tyr_kinase_cat_dom"/>
</dbReference>
<dbReference type="PROSITE" id="PS50011">
    <property type="entry name" value="PROTEIN_KINASE_DOM"/>
    <property type="match status" value="1"/>
</dbReference>
<dbReference type="SMART" id="SM00219">
    <property type="entry name" value="TyrKc"/>
    <property type="match status" value="1"/>
</dbReference>
<dbReference type="InterPro" id="IPR020635">
    <property type="entry name" value="Tyr_kinase_cat_dom"/>
</dbReference>
<dbReference type="PROSITE" id="PS00109">
    <property type="entry name" value="PROTEIN_KINASE_TYR"/>
    <property type="match status" value="1"/>
</dbReference>
<dbReference type="Gene3D" id="3.30.200.20">
    <property type="entry name" value="Phosphorylase Kinase, domain 1"/>
    <property type="match status" value="1"/>
</dbReference>
<evidence type="ECO:0000256" key="3">
    <source>
        <dbReference type="ARBA" id="ARBA00022777"/>
    </source>
</evidence>
<protein>
    <recommendedName>
        <fullName evidence="11">Protein kinase domain-containing protein</fullName>
    </recommendedName>
</protein>
<dbReference type="Pfam" id="PF00059">
    <property type="entry name" value="Lectin_C"/>
    <property type="match status" value="1"/>
</dbReference>
<dbReference type="GO" id="GO:0004672">
    <property type="term" value="F:protein kinase activity"/>
    <property type="evidence" value="ECO:0000318"/>
    <property type="project" value="GO_Central"/>
</dbReference>
<dbReference type="FunFam" id="1.10.510.10:FF:000393">
    <property type="entry name" value="C-type lectin receptor-like tyrosine-protein kinase At1g52310"/>
    <property type="match status" value="1"/>
</dbReference>
<dbReference type="SMART" id="SM00034">
    <property type="entry name" value="CLECT"/>
    <property type="match status" value="1"/>
</dbReference>
<dbReference type="Gramene" id="Manes.14G164800.2.v8.1">
    <property type="protein sequence ID" value="Manes.14G164800.2.v8.1.CDS"/>
    <property type="gene ID" value="Manes.14G164800.v8.1"/>
</dbReference>
<dbReference type="InterPro" id="IPR008266">
    <property type="entry name" value="Tyr_kinase_AS"/>
</dbReference>
<evidence type="ECO:0000256" key="1">
    <source>
        <dbReference type="ARBA" id="ARBA00022679"/>
    </source>
</evidence>
<keyword evidence="4" id="KW-0067">ATP-binding</keyword>
<keyword evidence="10" id="KW-1185">Reference proteome</keyword>
<dbReference type="OMA" id="CYHMHCH"/>
<proteinExistence type="predicted"/>
<keyword evidence="6" id="KW-0732">Signal</keyword>
<dbReference type="Gene3D" id="3.10.100.10">
    <property type="entry name" value="Mannose-Binding Protein A, subunit A"/>
    <property type="match status" value="1"/>
</dbReference>
<dbReference type="Gene3D" id="1.10.510.10">
    <property type="entry name" value="Transferase(Phosphotransferase) domain 1"/>
    <property type="match status" value="1"/>
</dbReference>
<dbReference type="InterPro" id="IPR001304">
    <property type="entry name" value="C-type_lectin-like"/>
</dbReference>
<feature type="transmembrane region" description="Helical" evidence="5">
    <location>
        <begin position="201"/>
        <end position="226"/>
    </location>
</feature>
<evidence type="ECO:0000256" key="5">
    <source>
        <dbReference type="SAM" id="Phobius"/>
    </source>
</evidence>
<name>A0A2C9UP76_MANES</name>
<dbReference type="PROSITE" id="PS50041">
    <property type="entry name" value="C_TYPE_LECTIN_2"/>
    <property type="match status" value="1"/>
</dbReference>
<dbReference type="PANTHER" id="PTHR47973">
    <property type="entry name" value="CYSTEINE-RICH RECEPTOR-LIKE PROTEIN KINASE 3"/>
    <property type="match status" value="1"/>
</dbReference>
<dbReference type="FunFam" id="3.30.200.20:FF:000318">
    <property type="entry name" value="C-type lectin receptor-like tyrosine-protein kinase"/>
    <property type="match status" value="1"/>
</dbReference>
<keyword evidence="3" id="KW-0418">Kinase</keyword>
<dbReference type="GO" id="GO:0005524">
    <property type="term" value="F:ATP binding"/>
    <property type="evidence" value="ECO:0007669"/>
    <property type="project" value="UniProtKB-KW"/>
</dbReference>
<dbReference type="OrthoDB" id="441660at2759"/>
<organism evidence="9 10">
    <name type="scientific">Manihot esculenta</name>
    <name type="common">Cassava</name>
    <name type="synonym">Jatropha manihot</name>
    <dbReference type="NCBI Taxonomy" id="3983"/>
    <lineage>
        <taxon>Eukaryota</taxon>
        <taxon>Viridiplantae</taxon>
        <taxon>Streptophyta</taxon>
        <taxon>Embryophyta</taxon>
        <taxon>Tracheophyta</taxon>
        <taxon>Spermatophyta</taxon>
        <taxon>Magnoliopsida</taxon>
        <taxon>eudicotyledons</taxon>
        <taxon>Gunneridae</taxon>
        <taxon>Pentapetalae</taxon>
        <taxon>rosids</taxon>
        <taxon>fabids</taxon>
        <taxon>Malpighiales</taxon>
        <taxon>Euphorbiaceae</taxon>
        <taxon>Crotonoideae</taxon>
        <taxon>Manihoteae</taxon>
        <taxon>Manihot</taxon>
    </lineage>
</organism>
<feature type="domain" description="C-type lectin" evidence="8">
    <location>
        <begin position="58"/>
        <end position="185"/>
    </location>
</feature>
<feature type="signal peptide" evidence="6">
    <location>
        <begin position="1"/>
        <end position="25"/>
    </location>
</feature>
<dbReference type="Proteomes" id="UP000091857">
    <property type="component" value="Chromosome 14"/>
</dbReference>
<dbReference type="InterPro" id="IPR016187">
    <property type="entry name" value="CTDL_fold"/>
</dbReference>
<dbReference type="InterPro" id="IPR052059">
    <property type="entry name" value="CR_Ser/Thr_kinase"/>
</dbReference>
<reference evidence="10" key="1">
    <citation type="journal article" date="2016" name="Nat. Biotechnol.">
        <title>Sequencing wild and cultivated cassava and related species reveals extensive interspecific hybridization and genetic diversity.</title>
        <authorList>
            <person name="Bredeson J.V."/>
            <person name="Lyons J.B."/>
            <person name="Prochnik S.E."/>
            <person name="Wu G.A."/>
            <person name="Ha C.M."/>
            <person name="Edsinger-Gonzales E."/>
            <person name="Grimwood J."/>
            <person name="Schmutz J."/>
            <person name="Rabbi I.Y."/>
            <person name="Egesi C."/>
            <person name="Nauluvula P."/>
            <person name="Lebot V."/>
            <person name="Ndunguru J."/>
            <person name="Mkamilo G."/>
            <person name="Bart R.S."/>
            <person name="Setter T.L."/>
            <person name="Gleadow R.M."/>
            <person name="Kulakow P."/>
            <person name="Ferguson M.E."/>
            <person name="Rounsley S."/>
            <person name="Rokhsar D.S."/>
        </authorList>
    </citation>
    <scope>NUCLEOTIDE SEQUENCE [LARGE SCALE GENOMIC DNA]</scope>
    <source>
        <strain evidence="10">cv. AM560-2</strain>
    </source>
</reference>
<evidence type="ECO:0008006" key="11">
    <source>
        <dbReference type="Google" id="ProtNLM"/>
    </source>
</evidence>
<dbReference type="SUPFAM" id="SSF56112">
    <property type="entry name" value="Protein kinase-like (PK-like)"/>
    <property type="match status" value="1"/>
</dbReference>
<dbReference type="InterPro" id="IPR016186">
    <property type="entry name" value="C-type_lectin-like/link_sf"/>
</dbReference>
<accession>A0A2C9UP76</accession>
<dbReference type="InterPro" id="IPR011009">
    <property type="entry name" value="Kinase-like_dom_sf"/>
</dbReference>
<evidence type="ECO:0000256" key="4">
    <source>
        <dbReference type="ARBA" id="ARBA00022840"/>
    </source>
</evidence>
<dbReference type="STRING" id="3983.A0A2C9UP76"/>
<keyword evidence="1" id="KW-0808">Transferase</keyword>
<evidence type="ECO:0000259" key="7">
    <source>
        <dbReference type="PROSITE" id="PS50011"/>
    </source>
</evidence>
<dbReference type="EMBL" id="CM004400">
    <property type="protein sequence ID" value="OAY32081.1"/>
    <property type="molecule type" value="Genomic_DNA"/>
</dbReference>
<dbReference type="SUPFAM" id="SSF56436">
    <property type="entry name" value="C-type lectin-like"/>
    <property type="match status" value="1"/>
</dbReference>
<evidence type="ECO:0000313" key="9">
    <source>
        <dbReference type="EMBL" id="OAY32081.1"/>
    </source>
</evidence>
<sequence>MELELFLLQFFVLLFACAVLQFAVSETIANDTVHAPLVASKNEISKAWCRSGWDISPDKKKCLKYLENSWSWFESEAFCESYSGHLAAVTSSQELIFTKQLCGQSANGCWVGGRGINSSVGFDWKWSDNSSYWNKSLFAGTSSNSNCSSLSCRNNTGADFCTLLNNRTTYLMEERCNKSHAFICMIDVENKCYHMHCHREYLIILAVVSGLILCTTLAVVIWLLAYRRSRKRRKSRKLSNPAASALVPLSWKVFTNEELRSITKNFSEGNRLLGDAKTGGTYSGLLPDGSRVAVKRLKRSSFQRKKEFYSEIGKVARLHHPNLVAIKGCCYDHGDRYIVYEFIVNGPLDRWLHHIPRGGRSLDWAMRMKIATTLAQGIAFLHDKVKPQVVHRDIRASNVLLDEEFGAHLIGVGLSKFVPWEVMQERTVMAGGTYGYLAPEFVYRNELTTKSDVYSFGVLLLEIVTGRRPAQAVDSVGWQSIFEWATPLVQANRYPELLDPLISSSSSEIPEAGVIQKVVDLVYSCTQHVPSMRPRMSHVVHQLQQLA</sequence>
<evidence type="ECO:0000256" key="2">
    <source>
        <dbReference type="ARBA" id="ARBA00022741"/>
    </source>
</evidence>
<dbReference type="GO" id="GO:0004713">
    <property type="term" value="F:protein tyrosine kinase activity"/>
    <property type="evidence" value="ECO:0007669"/>
    <property type="project" value="InterPro"/>
</dbReference>
<feature type="domain" description="Protein kinase" evidence="7">
    <location>
        <begin position="267"/>
        <end position="544"/>
    </location>
</feature>
<dbReference type="CDD" id="cd00037">
    <property type="entry name" value="CLECT"/>
    <property type="match status" value="1"/>
</dbReference>
<dbReference type="InterPro" id="IPR000719">
    <property type="entry name" value="Prot_kinase_dom"/>
</dbReference>
<evidence type="ECO:0000259" key="8">
    <source>
        <dbReference type="PROSITE" id="PS50041"/>
    </source>
</evidence>
<comment type="caution">
    <text evidence="9">The sequence shown here is derived from an EMBL/GenBank/DDBJ whole genome shotgun (WGS) entry which is preliminary data.</text>
</comment>
<keyword evidence="5" id="KW-0472">Membrane</keyword>
<feature type="chain" id="PRO_5012406526" description="Protein kinase domain-containing protein" evidence="6">
    <location>
        <begin position="26"/>
        <end position="547"/>
    </location>
</feature>
<dbReference type="GO" id="GO:0045088">
    <property type="term" value="P:regulation of innate immune response"/>
    <property type="evidence" value="ECO:0000318"/>
    <property type="project" value="GO_Central"/>
</dbReference>
<dbReference type="AlphaFoldDB" id="A0A2C9UP76"/>
<gene>
    <name evidence="9" type="ORF">MANES_14G164800v8</name>
</gene>
<evidence type="ECO:0000313" key="10">
    <source>
        <dbReference type="Proteomes" id="UP000091857"/>
    </source>
</evidence>